<dbReference type="GO" id="GO:0046872">
    <property type="term" value="F:metal ion binding"/>
    <property type="evidence" value="ECO:0007669"/>
    <property type="project" value="UniProtKB-KW"/>
</dbReference>
<dbReference type="Pfam" id="PF21180">
    <property type="entry name" value="TOP6A-Spo11_Toprim"/>
    <property type="match status" value="1"/>
</dbReference>
<dbReference type="GO" id="GO:0007131">
    <property type="term" value="P:reciprocal meiotic recombination"/>
    <property type="evidence" value="ECO:0007669"/>
    <property type="project" value="TreeGrafter"/>
</dbReference>
<dbReference type="InterPro" id="IPR036388">
    <property type="entry name" value="WH-like_DNA-bd_sf"/>
</dbReference>
<dbReference type="CDD" id="cd00223">
    <property type="entry name" value="TOPRIM_TopoIIB_SPO"/>
    <property type="match status" value="1"/>
</dbReference>
<accession>A0A9W8Z9T9</accession>
<keyword evidence="6" id="KW-0479">Metal-binding</keyword>
<evidence type="ECO:0000256" key="2">
    <source>
        <dbReference type="ARBA" id="ARBA00001946"/>
    </source>
</evidence>
<dbReference type="GO" id="GO:0003918">
    <property type="term" value="F:DNA topoisomerase type II (double strand cut, ATP-hydrolyzing) activity"/>
    <property type="evidence" value="ECO:0007669"/>
    <property type="project" value="UniProtKB-UniRule"/>
</dbReference>
<evidence type="ECO:0000259" key="13">
    <source>
        <dbReference type="Pfam" id="PF04406"/>
    </source>
</evidence>
<protein>
    <recommendedName>
        <fullName evidence="5">DNA topoisomerase (ATP-hydrolyzing)</fullName>
        <ecNumber evidence="5">5.6.2.2</ecNumber>
    </recommendedName>
</protein>
<evidence type="ECO:0000259" key="14">
    <source>
        <dbReference type="Pfam" id="PF21180"/>
    </source>
</evidence>
<keyword evidence="8 12" id="KW-0799">Topoisomerase</keyword>
<evidence type="ECO:0000256" key="10">
    <source>
        <dbReference type="ARBA" id="ARBA00023235"/>
    </source>
</evidence>
<dbReference type="PANTHER" id="PTHR10848">
    <property type="entry name" value="MEIOTIC RECOMBINATION PROTEIN SPO11"/>
    <property type="match status" value="1"/>
</dbReference>
<dbReference type="GO" id="GO:0042138">
    <property type="term" value="P:meiotic DNA double-strand break formation"/>
    <property type="evidence" value="ECO:0007669"/>
    <property type="project" value="InterPro"/>
</dbReference>
<evidence type="ECO:0000256" key="3">
    <source>
        <dbReference type="ARBA" id="ARBA00004123"/>
    </source>
</evidence>
<dbReference type="OrthoDB" id="5377392at2759"/>
<evidence type="ECO:0000256" key="1">
    <source>
        <dbReference type="ARBA" id="ARBA00000185"/>
    </source>
</evidence>
<comment type="subcellular location">
    <subcellularLocation>
        <location evidence="3">Nucleus</location>
    </subcellularLocation>
</comment>
<dbReference type="InterPro" id="IPR002815">
    <property type="entry name" value="Spo11/TopoVI_A"/>
</dbReference>
<feature type="active site" description="O-(5'-phospho-DNA)-tyrosine intermediate" evidence="12">
    <location>
        <position position="179"/>
    </location>
</feature>
<comment type="catalytic activity">
    <reaction evidence="1 12">
        <text>ATP-dependent breakage, passage and rejoining of double-stranded DNA.</text>
        <dbReference type="EC" id="5.6.2.2"/>
    </reaction>
</comment>
<reference evidence="15" key="1">
    <citation type="submission" date="2022-10" db="EMBL/GenBank/DDBJ databases">
        <title>Tapping the CABI collections for fungal endophytes: first genome assemblies for Collariella, Neodidymelliopsis, Ascochyta clinopodiicola, Didymella pomorum, Didymosphaeria variabile, Neocosmospora piperis and Neocucurbitaria cava.</title>
        <authorList>
            <person name="Hill R."/>
        </authorList>
    </citation>
    <scope>NUCLEOTIDE SEQUENCE</scope>
    <source>
        <strain evidence="15">IMI 355091</strain>
    </source>
</reference>
<keyword evidence="10 12" id="KW-0413">Isomerase</keyword>
<name>A0A9W8Z9T9_9PLEO</name>
<dbReference type="Pfam" id="PF04406">
    <property type="entry name" value="TP6A_N"/>
    <property type="match status" value="1"/>
</dbReference>
<dbReference type="EC" id="5.6.2.2" evidence="5"/>
<evidence type="ECO:0000256" key="5">
    <source>
        <dbReference type="ARBA" id="ARBA00012895"/>
    </source>
</evidence>
<evidence type="ECO:0000256" key="7">
    <source>
        <dbReference type="ARBA" id="ARBA00022842"/>
    </source>
</evidence>
<dbReference type="InterPro" id="IPR013049">
    <property type="entry name" value="Spo11/TopoVI_A_N"/>
</dbReference>
<dbReference type="PANTHER" id="PTHR10848:SF0">
    <property type="entry name" value="MEIOTIC RECOMBINATION PROTEIN SPO11"/>
    <property type="match status" value="1"/>
</dbReference>
<keyword evidence="9 12" id="KW-0238">DNA-binding</keyword>
<comment type="caution">
    <text evidence="15">The sequence shown here is derived from an EMBL/GenBank/DDBJ whole genome shotgun (WGS) entry which is preliminary data.</text>
</comment>
<dbReference type="GO" id="GO:0000706">
    <property type="term" value="P:meiotic DNA double-strand break processing"/>
    <property type="evidence" value="ECO:0007669"/>
    <property type="project" value="TreeGrafter"/>
</dbReference>
<dbReference type="PRINTS" id="PR01551">
    <property type="entry name" value="SPO11HOMOLOG"/>
</dbReference>
<dbReference type="AlphaFoldDB" id="A0A9W8Z9T9"/>
<evidence type="ECO:0000256" key="12">
    <source>
        <dbReference type="PROSITE-ProRule" id="PRU01385"/>
    </source>
</evidence>
<dbReference type="SUPFAM" id="SSF56726">
    <property type="entry name" value="DNA topoisomerase IV, alpha subunit"/>
    <property type="match status" value="1"/>
</dbReference>
<organism evidence="15 16">
    <name type="scientific">Didymella pomorum</name>
    <dbReference type="NCBI Taxonomy" id="749634"/>
    <lineage>
        <taxon>Eukaryota</taxon>
        <taxon>Fungi</taxon>
        <taxon>Dikarya</taxon>
        <taxon>Ascomycota</taxon>
        <taxon>Pezizomycotina</taxon>
        <taxon>Dothideomycetes</taxon>
        <taxon>Pleosporomycetidae</taxon>
        <taxon>Pleosporales</taxon>
        <taxon>Pleosporineae</taxon>
        <taxon>Didymellaceae</taxon>
        <taxon>Didymella</taxon>
    </lineage>
</organism>
<dbReference type="InterPro" id="IPR013048">
    <property type="entry name" value="Meiotic_Spo11"/>
</dbReference>
<feature type="domain" description="Spo11/DNA topoisomerase VI subunit A N-terminal" evidence="13">
    <location>
        <begin position="150"/>
        <end position="211"/>
    </location>
</feature>
<evidence type="ECO:0000256" key="9">
    <source>
        <dbReference type="ARBA" id="ARBA00023125"/>
    </source>
</evidence>
<proteinExistence type="inferred from homology"/>
<dbReference type="FunFam" id="3.40.1360.10:FF:000018">
    <property type="entry name" value="Type II DNA topoisomerase VI subunit A"/>
    <property type="match status" value="1"/>
</dbReference>
<dbReference type="GO" id="GO:0005524">
    <property type="term" value="F:ATP binding"/>
    <property type="evidence" value="ECO:0007669"/>
    <property type="project" value="InterPro"/>
</dbReference>
<gene>
    <name evidence="15" type="primary">SPO11</name>
    <name evidence="15" type="ORF">N0V91_008201</name>
</gene>
<dbReference type="Proteomes" id="UP001140510">
    <property type="component" value="Unassembled WGS sequence"/>
</dbReference>
<dbReference type="GO" id="GO:0000228">
    <property type="term" value="C:nuclear chromosome"/>
    <property type="evidence" value="ECO:0007669"/>
    <property type="project" value="TreeGrafter"/>
</dbReference>
<keyword evidence="7" id="KW-0460">Magnesium</keyword>
<keyword evidence="16" id="KW-1185">Reference proteome</keyword>
<dbReference type="InterPro" id="IPR036078">
    <property type="entry name" value="Spo11/TopoVI_A_sf"/>
</dbReference>
<evidence type="ECO:0000256" key="4">
    <source>
        <dbReference type="ARBA" id="ARBA00006559"/>
    </source>
</evidence>
<dbReference type="Gene3D" id="3.40.1360.10">
    <property type="match status" value="1"/>
</dbReference>
<dbReference type="PRINTS" id="PR01550">
    <property type="entry name" value="TOP6AFAMILY"/>
</dbReference>
<comment type="similarity">
    <text evidence="4 12">Belongs to the TOP6A family.</text>
</comment>
<evidence type="ECO:0000256" key="8">
    <source>
        <dbReference type="ARBA" id="ARBA00023029"/>
    </source>
</evidence>
<dbReference type="InterPro" id="IPR034136">
    <property type="entry name" value="TOPRIM_Topo6A/Spo11"/>
</dbReference>
<evidence type="ECO:0000256" key="6">
    <source>
        <dbReference type="ARBA" id="ARBA00022723"/>
    </source>
</evidence>
<dbReference type="GO" id="GO:0003677">
    <property type="term" value="F:DNA binding"/>
    <property type="evidence" value="ECO:0007669"/>
    <property type="project" value="UniProtKB-UniRule"/>
</dbReference>
<dbReference type="Gene3D" id="1.10.10.10">
    <property type="entry name" value="Winged helix-like DNA-binding domain superfamily/Winged helix DNA-binding domain"/>
    <property type="match status" value="1"/>
</dbReference>
<evidence type="ECO:0000313" key="16">
    <source>
        <dbReference type="Proteomes" id="UP001140510"/>
    </source>
</evidence>
<evidence type="ECO:0000313" key="15">
    <source>
        <dbReference type="EMBL" id="KAJ4401060.1"/>
    </source>
</evidence>
<comment type="cofactor">
    <cofactor evidence="2">
        <name>Mg(2+)</name>
        <dbReference type="ChEBI" id="CHEBI:18420"/>
    </cofactor>
</comment>
<evidence type="ECO:0000256" key="11">
    <source>
        <dbReference type="ARBA" id="ARBA00023242"/>
    </source>
</evidence>
<feature type="domain" description="Topoisomerase 6 subunit A/Spo11 TOPRIM" evidence="14">
    <location>
        <begin position="261"/>
        <end position="439"/>
    </location>
</feature>
<sequence length="474" mass="53440">MAVVEMDVEDIQDLLFGAADTYEHFEYLWDDSYDDDEILDAADSQGSDDDELFDAGQATTADTWQLLSSPPLTPADTPSESQHWVIARLEAMLEKIVDGLLENRERLTFTLKSRAGISRRRPNPEDCTGSTPAPRVRQISFPGSTPQEAWNFTVLLRVIEVVHGGLVDNTTMTKRDIYYKHPDLFMKQAVVDRYVDDLACTLDISRSQLSVTAAAKGLVSGRFAIYREDGTQVDGLSDEEGMLVPKVGEADRLGLTQIRWILIIEKEATFRALISTTQWEQLAQHGLLMTAKGYPDVASRLFLRHLTDHAPHVPMYALMDLDPDGIAIMATYKYGSYRLAHEDATYKDTPALNLPNLRWLGVKRHHMNKARTNKVERETGKAPEFQGIMKLTTRDRSKATRMLEWDLCSETGPELEWRRELQVMLMLNTKAEIQILDELPSGVVSFLRSKLEQGQEANVDMAVDMAGLDDGLLF</sequence>
<dbReference type="EMBL" id="JAPEVA010000079">
    <property type="protein sequence ID" value="KAJ4401060.1"/>
    <property type="molecule type" value="Genomic_DNA"/>
</dbReference>
<dbReference type="PROSITE" id="PS52041">
    <property type="entry name" value="TOPO_IIB"/>
    <property type="match status" value="1"/>
</dbReference>
<keyword evidence="11" id="KW-0539">Nucleus</keyword>